<dbReference type="SUPFAM" id="SSF48317">
    <property type="entry name" value="Acid phosphatase/Vanadium-dependent haloperoxidase"/>
    <property type="match status" value="1"/>
</dbReference>
<feature type="transmembrane region" description="Helical" evidence="7">
    <location>
        <begin position="58"/>
        <end position="81"/>
    </location>
</feature>
<dbReference type="InterPro" id="IPR036938">
    <property type="entry name" value="PAP2/HPO_sf"/>
</dbReference>
<keyword evidence="4 7" id="KW-1133">Transmembrane helix</keyword>
<keyword evidence="5 7" id="KW-0472">Membrane</keyword>
<dbReference type="InterPro" id="IPR043216">
    <property type="entry name" value="PAP-like"/>
</dbReference>
<dbReference type="Pfam" id="PF01569">
    <property type="entry name" value="PAP2"/>
    <property type="match status" value="1"/>
</dbReference>
<dbReference type="PANTHER" id="PTHR10165:SF154">
    <property type="entry name" value="PAP2 DOMAIN PROTEIN (AFU_ORTHOLOGUE AFUA_1G09730)"/>
    <property type="match status" value="1"/>
</dbReference>
<protein>
    <recommendedName>
        <fullName evidence="8">Phosphatidic acid phosphatase type 2/haloperoxidase domain-containing protein</fullName>
    </recommendedName>
</protein>
<dbReference type="EMBL" id="WWBZ02000007">
    <property type="protein sequence ID" value="KAF4312000.1"/>
    <property type="molecule type" value="Genomic_DNA"/>
</dbReference>
<dbReference type="Proteomes" id="UP000572817">
    <property type="component" value="Unassembled WGS sequence"/>
</dbReference>
<feature type="domain" description="Phosphatidic acid phosphatase type 2/haloperoxidase" evidence="8">
    <location>
        <begin position="108"/>
        <end position="314"/>
    </location>
</feature>
<keyword evidence="10" id="KW-1185">Reference proteome</keyword>
<feature type="region of interest" description="Disordered" evidence="6">
    <location>
        <begin position="228"/>
        <end position="258"/>
    </location>
</feature>
<dbReference type="InterPro" id="IPR000326">
    <property type="entry name" value="PAP2/HPO"/>
</dbReference>
<gene>
    <name evidence="9" type="ORF">GTA08_BOTSDO12361</name>
</gene>
<feature type="transmembrane region" description="Helical" evidence="7">
    <location>
        <begin position="12"/>
        <end position="33"/>
    </location>
</feature>
<dbReference type="PANTHER" id="PTHR10165">
    <property type="entry name" value="LIPID PHOSPHATE PHOSPHATASE"/>
    <property type="match status" value="1"/>
</dbReference>
<proteinExistence type="inferred from homology"/>
<dbReference type="CDD" id="cd03390">
    <property type="entry name" value="PAP2_containing_1_like"/>
    <property type="match status" value="1"/>
</dbReference>
<evidence type="ECO:0000259" key="8">
    <source>
        <dbReference type="Pfam" id="PF01569"/>
    </source>
</evidence>
<keyword evidence="3 7" id="KW-0812">Transmembrane</keyword>
<evidence type="ECO:0000313" key="10">
    <source>
        <dbReference type="Proteomes" id="UP000572817"/>
    </source>
</evidence>
<comment type="similarity">
    <text evidence="2">Belongs to the PA-phosphatase related phosphoesterase family.</text>
</comment>
<comment type="subcellular location">
    <subcellularLocation>
        <location evidence="1">Membrane</location>
        <topology evidence="1">Multi-pass membrane protein</topology>
    </subcellularLocation>
</comment>
<evidence type="ECO:0000313" key="9">
    <source>
        <dbReference type="EMBL" id="KAF4312000.1"/>
    </source>
</evidence>
<sequence length="401" mass="43741">MKMEFFNKLTVSYVLDCIVLCAFAIIGGVFSIIPPSKRVFSLTDSSISFPYGPDTVSILTVFLAAIVAPAFIVAVICLAFVTRPASDGAPVSKQLLWRRKLWELFTGLLGLAFATVLSFFLTQSMKNLFGKPRPDFLERCNPDVNSLPQYTVGGFSSELLEGTSVHVSWGICNSKDGGGVGISEFNDEFRSFPSGHCTIAFAGLVYLSLFLASKFSVTIPFLAPAPFQEPTPHPNPSGTESNTASLPQPSRTSPRSQSAAPPIHLFVIVFIPIGAAIYIASTRYTDYKHHGFDVLFSSIEGAVCAWFSFRWYHMPIRRGAGWAWGPRSNDRAFGIRIGTGTYHVSKTTAVAHKGKAAVDVERDAQQGPRRNTDEIELATIGTANSSEGRSSRRHILGNRQT</sequence>
<reference evidence="9" key="1">
    <citation type="submission" date="2020-04" db="EMBL/GenBank/DDBJ databases">
        <title>Genome Assembly and Annotation of Botryosphaeria dothidea sdau 11-99, a Latent Pathogen of Apple Fruit Ring Rot in China.</title>
        <authorList>
            <person name="Yu C."/>
            <person name="Diao Y."/>
            <person name="Lu Q."/>
            <person name="Zhao J."/>
            <person name="Cui S."/>
            <person name="Peng C."/>
            <person name="He B."/>
            <person name="Liu H."/>
        </authorList>
    </citation>
    <scope>NUCLEOTIDE SEQUENCE [LARGE SCALE GENOMIC DNA]</scope>
    <source>
        <strain evidence="9">Sdau11-99</strain>
    </source>
</reference>
<evidence type="ECO:0000256" key="1">
    <source>
        <dbReference type="ARBA" id="ARBA00004141"/>
    </source>
</evidence>
<dbReference type="GO" id="GO:0046839">
    <property type="term" value="P:phospholipid dephosphorylation"/>
    <property type="evidence" value="ECO:0007669"/>
    <property type="project" value="TreeGrafter"/>
</dbReference>
<evidence type="ECO:0000256" key="5">
    <source>
        <dbReference type="ARBA" id="ARBA00023136"/>
    </source>
</evidence>
<evidence type="ECO:0000256" key="2">
    <source>
        <dbReference type="ARBA" id="ARBA00008816"/>
    </source>
</evidence>
<dbReference type="OrthoDB" id="8907274at2759"/>
<feature type="transmembrane region" description="Helical" evidence="7">
    <location>
        <begin position="292"/>
        <end position="309"/>
    </location>
</feature>
<evidence type="ECO:0000256" key="7">
    <source>
        <dbReference type="SAM" id="Phobius"/>
    </source>
</evidence>
<dbReference type="GO" id="GO:0016020">
    <property type="term" value="C:membrane"/>
    <property type="evidence" value="ECO:0007669"/>
    <property type="project" value="UniProtKB-SubCell"/>
</dbReference>
<evidence type="ECO:0000256" key="6">
    <source>
        <dbReference type="SAM" id="MobiDB-lite"/>
    </source>
</evidence>
<dbReference type="GO" id="GO:0008195">
    <property type="term" value="F:phosphatidate phosphatase activity"/>
    <property type="evidence" value="ECO:0007669"/>
    <property type="project" value="TreeGrafter"/>
</dbReference>
<feature type="transmembrane region" description="Helical" evidence="7">
    <location>
        <begin position="101"/>
        <end position="121"/>
    </location>
</feature>
<feature type="transmembrane region" description="Helical" evidence="7">
    <location>
        <begin position="263"/>
        <end position="280"/>
    </location>
</feature>
<dbReference type="Gene3D" id="1.20.144.10">
    <property type="entry name" value="Phosphatidic acid phosphatase type 2/haloperoxidase"/>
    <property type="match status" value="1"/>
</dbReference>
<evidence type="ECO:0000256" key="3">
    <source>
        <dbReference type="ARBA" id="ARBA00022692"/>
    </source>
</evidence>
<comment type="caution">
    <text evidence="9">The sequence shown here is derived from an EMBL/GenBank/DDBJ whole genome shotgun (WGS) entry which is preliminary data.</text>
</comment>
<dbReference type="AlphaFoldDB" id="A0A8H4J2R1"/>
<dbReference type="GO" id="GO:0006644">
    <property type="term" value="P:phospholipid metabolic process"/>
    <property type="evidence" value="ECO:0007669"/>
    <property type="project" value="InterPro"/>
</dbReference>
<evidence type="ECO:0000256" key="4">
    <source>
        <dbReference type="ARBA" id="ARBA00022989"/>
    </source>
</evidence>
<feature type="compositionally biased region" description="Low complexity" evidence="6">
    <location>
        <begin position="245"/>
        <end position="258"/>
    </location>
</feature>
<feature type="transmembrane region" description="Helical" evidence="7">
    <location>
        <begin position="193"/>
        <end position="212"/>
    </location>
</feature>
<name>A0A8H4J2R1_9PEZI</name>
<organism evidence="9 10">
    <name type="scientific">Botryosphaeria dothidea</name>
    <dbReference type="NCBI Taxonomy" id="55169"/>
    <lineage>
        <taxon>Eukaryota</taxon>
        <taxon>Fungi</taxon>
        <taxon>Dikarya</taxon>
        <taxon>Ascomycota</taxon>
        <taxon>Pezizomycotina</taxon>
        <taxon>Dothideomycetes</taxon>
        <taxon>Dothideomycetes incertae sedis</taxon>
        <taxon>Botryosphaeriales</taxon>
        <taxon>Botryosphaeriaceae</taxon>
        <taxon>Botryosphaeria</taxon>
    </lineage>
</organism>
<accession>A0A8H4J2R1</accession>